<feature type="region of interest" description="Disordered" evidence="1">
    <location>
        <begin position="1"/>
        <end position="39"/>
    </location>
</feature>
<dbReference type="AlphaFoldDB" id="A6JED0"/>
<evidence type="ECO:0000313" key="3">
    <source>
        <dbReference type="Proteomes" id="UP000234681"/>
    </source>
</evidence>
<proteinExistence type="predicted"/>
<evidence type="ECO:0000313" key="2">
    <source>
        <dbReference type="EMBL" id="EDL81674.1"/>
    </source>
</evidence>
<gene>
    <name evidence="2" type="ORF">rCG_20860</name>
</gene>
<sequence length="86" mass="9486">MTMKAGYQLLSQRHTGLPTDRRRSISQGSPPPQLSQTSRRLKCSPGLISFLVLFLAAHCCSKAQVCTVEAAPCTESQCRLHRDAKE</sequence>
<dbReference type="EMBL" id="CH473982">
    <property type="protein sequence ID" value="EDL81674.1"/>
    <property type="molecule type" value="Genomic_DNA"/>
</dbReference>
<accession>A6JED0</accession>
<reference evidence="3" key="1">
    <citation type="submission" date="2005-09" db="EMBL/GenBank/DDBJ databases">
        <authorList>
            <person name="Mural R.J."/>
            <person name="Li P.W."/>
            <person name="Adams M.D."/>
            <person name="Amanatides P.G."/>
            <person name="Baden-Tillson H."/>
            <person name="Barnstead M."/>
            <person name="Chin S.H."/>
            <person name="Dew I."/>
            <person name="Evans C.A."/>
            <person name="Ferriera S."/>
            <person name="Flanigan M."/>
            <person name="Fosler C."/>
            <person name="Glodek A."/>
            <person name="Gu Z."/>
            <person name="Holt R.A."/>
            <person name="Jennings D."/>
            <person name="Kraft C.L."/>
            <person name="Lu F."/>
            <person name="Nguyen T."/>
            <person name="Nusskern D.R."/>
            <person name="Pfannkoch C.M."/>
            <person name="Sitter C."/>
            <person name="Sutton G.G."/>
            <person name="Venter J.C."/>
            <person name="Wang Z."/>
            <person name="Woodage T."/>
            <person name="Zheng X.H."/>
            <person name="Zhong F."/>
        </authorList>
    </citation>
    <scope>NUCLEOTIDE SEQUENCE [LARGE SCALE GENOMIC DNA]</scope>
    <source>
        <strain>BN</strain>
        <strain evidence="3">Sprague-Dawley</strain>
    </source>
</reference>
<dbReference type="Proteomes" id="UP000234681">
    <property type="component" value="Chromosome 6"/>
</dbReference>
<evidence type="ECO:0000256" key="1">
    <source>
        <dbReference type="SAM" id="MobiDB-lite"/>
    </source>
</evidence>
<protein>
    <submittedName>
        <fullName evidence="2">RCG20860</fullName>
    </submittedName>
</protein>
<organism evidence="2 3">
    <name type="scientific">Rattus norvegicus</name>
    <name type="common">Rat</name>
    <dbReference type="NCBI Taxonomy" id="10116"/>
    <lineage>
        <taxon>Eukaryota</taxon>
        <taxon>Metazoa</taxon>
        <taxon>Chordata</taxon>
        <taxon>Craniata</taxon>
        <taxon>Vertebrata</taxon>
        <taxon>Euteleostomi</taxon>
        <taxon>Mammalia</taxon>
        <taxon>Eutheria</taxon>
        <taxon>Euarchontoglires</taxon>
        <taxon>Glires</taxon>
        <taxon>Rodentia</taxon>
        <taxon>Myomorpha</taxon>
        <taxon>Muroidea</taxon>
        <taxon>Muridae</taxon>
        <taxon>Murinae</taxon>
        <taxon>Rattus</taxon>
    </lineage>
</organism>
<name>A6JED0_RAT</name>